<dbReference type="PROSITE" id="PS50903">
    <property type="entry name" value="RUBREDOXIN_LIKE"/>
    <property type="match status" value="1"/>
</dbReference>
<dbReference type="Gene3D" id="3.40.50.360">
    <property type="match status" value="1"/>
</dbReference>
<dbReference type="GO" id="GO:0005506">
    <property type="term" value="F:iron ion binding"/>
    <property type="evidence" value="ECO:0007669"/>
    <property type="project" value="InterPro"/>
</dbReference>
<dbReference type="Pfam" id="PF18267">
    <property type="entry name" value="Rubredoxin_C"/>
    <property type="match status" value="1"/>
</dbReference>
<keyword evidence="7" id="KW-0274">FAD</keyword>
<proteinExistence type="inferred from homology"/>
<keyword evidence="5" id="KW-0813">Transport</keyword>
<dbReference type="Pfam" id="PF21349">
    <property type="entry name" value="RUBY_RBDX"/>
    <property type="match status" value="1"/>
</dbReference>
<evidence type="ECO:0000259" key="10">
    <source>
        <dbReference type="PROSITE" id="PS50902"/>
    </source>
</evidence>
<dbReference type="PRINTS" id="PR00411">
    <property type="entry name" value="PNDRDTASEI"/>
</dbReference>
<dbReference type="InterPro" id="IPR041575">
    <property type="entry name" value="Rubredoxin_C"/>
</dbReference>
<dbReference type="OrthoDB" id="9807946at2"/>
<evidence type="ECO:0000256" key="3">
    <source>
        <dbReference type="ARBA" id="ARBA00001974"/>
    </source>
</evidence>
<dbReference type="InterPro" id="IPR001279">
    <property type="entry name" value="Metallo-B-lactamas"/>
</dbReference>
<dbReference type="InterPro" id="IPR016156">
    <property type="entry name" value="FAD/NAD-linked_Rdtase_dimer_sf"/>
</dbReference>
<evidence type="ECO:0000313" key="13">
    <source>
        <dbReference type="Proteomes" id="UP000049127"/>
    </source>
</evidence>
<dbReference type="InterPro" id="IPR036866">
    <property type="entry name" value="RibonucZ/Hydroxyglut_hydro"/>
</dbReference>
<dbReference type="PROSITE" id="PS50902">
    <property type="entry name" value="FLAVODOXIN_LIKE"/>
    <property type="match status" value="1"/>
</dbReference>
<evidence type="ECO:0000256" key="1">
    <source>
        <dbReference type="ARBA" id="ARBA00001962"/>
    </source>
</evidence>
<name>A0A0C7PSM2_PARSO</name>
<dbReference type="SMART" id="SM00849">
    <property type="entry name" value="Lactamase_B"/>
    <property type="match status" value="1"/>
</dbReference>
<dbReference type="CDD" id="cd07709">
    <property type="entry name" value="flavodiiron_proteins_MBL-fold"/>
    <property type="match status" value="1"/>
</dbReference>
<dbReference type="SUPFAM" id="SSF51905">
    <property type="entry name" value="FAD/NAD(P)-binding domain"/>
    <property type="match status" value="2"/>
</dbReference>
<evidence type="ECO:0000256" key="5">
    <source>
        <dbReference type="ARBA" id="ARBA00022448"/>
    </source>
</evidence>
<dbReference type="PANTHER" id="PTHR32145:SF11">
    <property type="entry name" value="DIFLAVIN FLAVOPROTEIN A 2-RELATED"/>
    <property type="match status" value="1"/>
</dbReference>
<keyword evidence="9" id="KW-0408">Iron</keyword>
<organism evidence="12 13">
    <name type="scientific">Paraclostridium sordellii</name>
    <name type="common">Clostridium sordellii</name>
    <dbReference type="NCBI Taxonomy" id="1505"/>
    <lineage>
        <taxon>Bacteria</taxon>
        <taxon>Bacillati</taxon>
        <taxon>Bacillota</taxon>
        <taxon>Clostridia</taxon>
        <taxon>Peptostreptococcales</taxon>
        <taxon>Peptostreptococcaceae</taxon>
        <taxon>Paraclostridium</taxon>
    </lineage>
</organism>
<dbReference type="InterPro" id="IPR023753">
    <property type="entry name" value="FAD/NAD-binding_dom"/>
</dbReference>
<dbReference type="RefSeq" id="WP_055341665.1">
    <property type="nucleotide sequence ID" value="NZ_CDNF01000003.1"/>
</dbReference>
<feature type="domain" description="Rubredoxin-like" evidence="11">
    <location>
        <begin position="409"/>
        <end position="443"/>
    </location>
</feature>
<dbReference type="InterPro" id="IPR029039">
    <property type="entry name" value="Flavoprotein-like_sf"/>
</dbReference>
<dbReference type="GO" id="GO:0016651">
    <property type="term" value="F:oxidoreductase activity, acting on NAD(P)H"/>
    <property type="evidence" value="ECO:0007669"/>
    <property type="project" value="UniProtKB-ARBA"/>
</dbReference>
<dbReference type="SUPFAM" id="SSF52218">
    <property type="entry name" value="Flavoproteins"/>
    <property type="match status" value="1"/>
</dbReference>
<dbReference type="InterPro" id="IPR051285">
    <property type="entry name" value="NADH_oxidoreductase_modular"/>
</dbReference>
<evidence type="ECO:0000259" key="11">
    <source>
        <dbReference type="PROSITE" id="PS50903"/>
    </source>
</evidence>
<dbReference type="Pfam" id="PF19583">
    <property type="entry name" value="ODP"/>
    <property type="match status" value="1"/>
</dbReference>
<dbReference type="InterPro" id="IPR024934">
    <property type="entry name" value="Rubredoxin-like_dom"/>
</dbReference>
<evidence type="ECO:0000256" key="8">
    <source>
        <dbReference type="ARBA" id="ARBA00022982"/>
    </source>
</evidence>
<dbReference type="PRINTS" id="PR00368">
    <property type="entry name" value="FADPNR"/>
</dbReference>
<dbReference type="SUPFAM" id="SSF56281">
    <property type="entry name" value="Metallo-hydrolase/oxidoreductase"/>
    <property type="match status" value="1"/>
</dbReference>
<dbReference type="EMBL" id="CEKZ01000003">
    <property type="protein sequence ID" value="CEQ03266.1"/>
    <property type="molecule type" value="Genomic_DNA"/>
</dbReference>
<dbReference type="AlphaFoldDB" id="A0A0C7PSM2"/>
<reference evidence="13" key="1">
    <citation type="submission" date="2015-01" db="EMBL/GenBank/DDBJ databases">
        <authorList>
            <person name="Aslett M.A."/>
            <person name="De Silva N."/>
        </authorList>
    </citation>
    <scope>NUCLEOTIDE SEQUENCE [LARGE SCALE GENOMIC DNA]</scope>
    <source>
        <strain evidence="13">R28058</strain>
    </source>
</reference>
<dbReference type="Gene3D" id="3.30.390.30">
    <property type="match status" value="1"/>
</dbReference>
<dbReference type="InterPro" id="IPR008254">
    <property type="entry name" value="Flavodoxin/NO_synth"/>
</dbReference>
<dbReference type="Proteomes" id="UP000049127">
    <property type="component" value="Unassembled WGS sequence"/>
</dbReference>
<dbReference type="SUPFAM" id="SSF57802">
    <property type="entry name" value="Rubredoxin-like"/>
    <property type="match status" value="1"/>
</dbReference>
<evidence type="ECO:0000256" key="7">
    <source>
        <dbReference type="ARBA" id="ARBA00022827"/>
    </source>
</evidence>
<comment type="cofactor">
    <cofactor evidence="1">
        <name>Fe cation</name>
        <dbReference type="ChEBI" id="CHEBI:24875"/>
    </cofactor>
</comment>
<dbReference type="PANTHER" id="PTHR32145">
    <property type="entry name" value="DIFLAVIN FLAVOPROTEIN A 2-RELATED"/>
    <property type="match status" value="1"/>
</dbReference>
<keyword evidence="12" id="KW-0560">Oxidoreductase</keyword>
<protein>
    <submittedName>
        <fullName evidence="12">Oxidoreductase</fullName>
        <ecNumber evidence="12">1.6.3.-</ecNumber>
    </submittedName>
</protein>
<feature type="domain" description="Flavodoxin-like" evidence="10">
    <location>
        <begin position="258"/>
        <end position="396"/>
    </location>
</feature>
<evidence type="ECO:0000256" key="9">
    <source>
        <dbReference type="ARBA" id="ARBA00023004"/>
    </source>
</evidence>
<accession>A0A0C7PSM2</accession>
<dbReference type="Gene3D" id="3.60.15.10">
    <property type="entry name" value="Ribonuclease Z/Hydroxyacylglutathione hydrolase-like"/>
    <property type="match status" value="1"/>
</dbReference>
<dbReference type="Gene3D" id="3.50.50.60">
    <property type="entry name" value="FAD/NAD(P)-binding domain"/>
    <property type="match status" value="2"/>
</dbReference>
<dbReference type="InterPro" id="IPR045761">
    <property type="entry name" value="ODP_dom"/>
</dbReference>
<dbReference type="EC" id="1.6.3.-" evidence="12"/>
<gene>
    <name evidence="12" type="primary">fprA1</name>
    <name evidence="12" type="ORF">R28058_09991</name>
</gene>
<dbReference type="CDD" id="cd00729">
    <property type="entry name" value="rubredoxin_SM"/>
    <property type="match status" value="1"/>
</dbReference>
<dbReference type="GO" id="GO:0010181">
    <property type="term" value="F:FMN binding"/>
    <property type="evidence" value="ECO:0007669"/>
    <property type="project" value="InterPro"/>
</dbReference>
<sequence>MELKSLELKKDLYWVGSLDPSLRVFDIIMYTPYGTTYNSYVLKANEKTILFETVKAKHFDSYLARLESLNIDLEKIDYIVVSHTEPDHAGSVERILKLSPKAKVIASQNAINYLKEIVNCDFNYIKVEDNDELKIGNKTLKFYSVPLLHWPDTIYTYIKEDEVLVTCDSFGSHYSCEGIINTKIENKDHYMEALRYYYECIMGPFKPYVLKAIDKIRALKLDIICPGHGPVLVENPREIVDIYEKWSKEEIVIPRKDITICYVSAYGYTEELAQNIKKGIEEHSDYDVKMYDVIHHDMAEILNSITYSQGVLFGTPTINGDALKPIWDILVNLNPIVHGTKLATAFGSYGWSGEGIPNVMDRLRQLRMKTIEPLVVNFKPSEKDLYEAQLLGKKFVEKTIDAYTKKEGSKKWKCVICNEVFEGDEAPDVCPVCGAKHDQFIEVIEEEISYKNDTNESFVIVGNGAAGFYAADAIRKRNNTAKITMISNEDELTYFRPALSDFINEEVKDKDFYVVDKSWYNENNIDVILGVSVNKINENSKKVNLDNNTEVEYDKLILANGSSNFIPPIKGHDLDGVYTLRNKSDLEKIKNNLNNANKIVVIGGGLLGLEAAYEMKLAQKDVTVIESMPNLLSKQLDKDGSLILENILKENGLNLMTNTFLESIEGEEKVTKVIFKDGSCLDADMVLFSIGVRSNTSIAKETNIKIDKGIIVDKNMKTSVNDIYACGDVAEIDSMVWAIWPAAIDMGKVAGATACGDNTSFKVENYSVMLDVFDTKVFSIGDIKNSNGCISLNNDNKYKKLFFKDDILTGAIFINDLSSNVKTISLILEKANISEVINSNLL</sequence>
<comment type="similarity">
    <text evidence="4">In the N-terminal section; belongs to the zinc metallo-hydrolase group 3 family.</text>
</comment>
<dbReference type="Pfam" id="PF07992">
    <property type="entry name" value="Pyr_redox_2"/>
    <property type="match status" value="1"/>
</dbReference>
<evidence type="ECO:0000256" key="2">
    <source>
        <dbReference type="ARBA" id="ARBA00001965"/>
    </source>
</evidence>
<keyword evidence="6" id="KW-0285">Flavoprotein</keyword>
<comment type="cofactor">
    <cofactor evidence="3">
        <name>FAD</name>
        <dbReference type="ChEBI" id="CHEBI:57692"/>
    </cofactor>
</comment>
<dbReference type="Pfam" id="PF00258">
    <property type="entry name" value="Flavodoxin_1"/>
    <property type="match status" value="1"/>
</dbReference>
<evidence type="ECO:0000256" key="6">
    <source>
        <dbReference type="ARBA" id="ARBA00022630"/>
    </source>
</evidence>
<evidence type="ECO:0000313" key="12">
    <source>
        <dbReference type="EMBL" id="CEQ03266.1"/>
    </source>
</evidence>
<evidence type="ECO:0000256" key="4">
    <source>
        <dbReference type="ARBA" id="ARBA00007121"/>
    </source>
</evidence>
<dbReference type="Gene3D" id="2.20.28.10">
    <property type="match status" value="1"/>
</dbReference>
<dbReference type="InterPro" id="IPR048574">
    <property type="entry name" value="RUBY_RBDX"/>
</dbReference>
<dbReference type="InterPro" id="IPR036188">
    <property type="entry name" value="FAD/NAD-bd_sf"/>
</dbReference>
<comment type="cofactor">
    <cofactor evidence="2">
        <name>Fe(3+)</name>
        <dbReference type="ChEBI" id="CHEBI:29034"/>
    </cofactor>
</comment>
<keyword evidence="8" id="KW-0249">Electron transport</keyword>